<protein>
    <submittedName>
        <fullName evidence="2">ROK family protein</fullName>
    </submittedName>
</protein>
<dbReference type="CDD" id="cd23763">
    <property type="entry name" value="ASKHA_ATPase_ROK"/>
    <property type="match status" value="1"/>
</dbReference>
<dbReference type="RefSeq" id="WP_266051796.1">
    <property type="nucleotide sequence ID" value="NZ_JAPFQO010000003.1"/>
</dbReference>
<dbReference type="PANTHER" id="PTHR18964">
    <property type="entry name" value="ROK (REPRESSOR, ORF, KINASE) FAMILY"/>
    <property type="match status" value="1"/>
</dbReference>
<dbReference type="EMBL" id="JAPFQO010000003">
    <property type="protein sequence ID" value="MCX2739736.1"/>
    <property type="molecule type" value="Genomic_DNA"/>
</dbReference>
<comment type="caution">
    <text evidence="2">The sequence shown here is derived from an EMBL/GenBank/DDBJ whole genome shotgun (WGS) entry which is preliminary data.</text>
</comment>
<name>A0ABT3RD06_9BACT</name>
<accession>A0ABT3RD06</accession>
<dbReference type="Pfam" id="PF00480">
    <property type="entry name" value="ROK"/>
    <property type="match status" value="2"/>
</dbReference>
<dbReference type="InterPro" id="IPR000600">
    <property type="entry name" value="ROK"/>
</dbReference>
<dbReference type="PANTHER" id="PTHR18964:SF149">
    <property type="entry name" value="BIFUNCTIONAL UDP-N-ACETYLGLUCOSAMINE 2-EPIMERASE_N-ACETYLMANNOSAMINE KINASE"/>
    <property type="match status" value="1"/>
</dbReference>
<dbReference type="Proteomes" id="UP001207228">
    <property type="component" value="Unassembled WGS sequence"/>
</dbReference>
<comment type="similarity">
    <text evidence="1">Belongs to the ROK (NagC/XylR) family.</text>
</comment>
<evidence type="ECO:0000313" key="2">
    <source>
        <dbReference type="EMBL" id="MCX2739736.1"/>
    </source>
</evidence>
<dbReference type="InterPro" id="IPR043129">
    <property type="entry name" value="ATPase_NBD"/>
</dbReference>
<keyword evidence="3" id="KW-1185">Reference proteome</keyword>
<reference evidence="2 3" key="1">
    <citation type="submission" date="2022-11" db="EMBL/GenBank/DDBJ databases">
        <title>The characterization of three novel Bacteroidetes species and genomic analysis of their roles in tidal elemental geochemical cycles.</title>
        <authorList>
            <person name="Ma K.-J."/>
        </authorList>
    </citation>
    <scope>NUCLEOTIDE SEQUENCE [LARGE SCALE GENOMIC DNA]</scope>
    <source>
        <strain evidence="2 3">M82</strain>
    </source>
</reference>
<proteinExistence type="inferred from homology"/>
<sequence>MSDKIVLGVDIGGTHITAALVDLETKSILPETKKRAQVNSQGTVREVIETWGDVIKKALGTHPAANTKLGVAIPGPFDYEQGICQFRNQNKYDSLYGLNVKELLAEQLGAKVGNIRLVNDAACFLRGEVFAGTAKDASSAIGLTLGTGLGSAILQNGVAEDAKLWCAPFKDSIAEEYLSTRAFLRAYERLTGKAATDVKQLAALYPQNAAVRQVFEDFAENLALFLAPYLREVKPEMVVIGGNIANAWELFIPTTTERLRAMGIEAPIHKVALAEEAALIGAASYWHETLPELKQGDS</sequence>
<dbReference type="SUPFAM" id="SSF53067">
    <property type="entry name" value="Actin-like ATPase domain"/>
    <property type="match status" value="1"/>
</dbReference>
<dbReference type="Gene3D" id="3.30.420.40">
    <property type="match status" value="2"/>
</dbReference>
<gene>
    <name evidence="2" type="ORF">OO017_07255</name>
</gene>
<evidence type="ECO:0000313" key="3">
    <source>
        <dbReference type="Proteomes" id="UP001207228"/>
    </source>
</evidence>
<organism evidence="2 3">
    <name type="scientific">Pontibacter anaerobius</name>
    <dbReference type="NCBI Taxonomy" id="2993940"/>
    <lineage>
        <taxon>Bacteria</taxon>
        <taxon>Pseudomonadati</taxon>
        <taxon>Bacteroidota</taxon>
        <taxon>Cytophagia</taxon>
        <taxon>Cytophagales</taxon>
        <taxon>Hymenobacteraceae</taxon>
        <taxon>Pontibacter</taxon>
    </lineage>
</organism>
<evidence type="ECO:0000256" key="1">
    <source>
        <dbReference type="ARBA" id="ARBA00006479"/>
    </source>
</evidence>